<evidence type="ECO:0000256" key="4">
    <source>
        <dbReference type="ARBA" id="ARBA00023125"/>
    </source>
</evidence>
<feature type="compositionally biased region" description="Basic and acidic residues" evidence="8">
    <location>
        <begin position="286"/>
        <end position="298"/>
    </location>
</feature>
<feature type="region of interest" description="Disordered" evidence="8">
    <location>
        <begin position="233"/>
        <end position="302"/>
    </location>
</feature>
<sequence length="359" mass="41071">MLVTLEKTAMLSTSLMQWKPEPLSPLNSHSKEAWVSEEDIALYWPTLEQNNDTLEDDLETLESKAEVASKILENLNNLNDLDDLIKEEPFVNWLEDKSIPIFEDVGQSTCSPTNSSVQIKPEQHINNISLAALQSDTQTLLQEFETIFDQVEMTHVALTPPHSPQDKSKLHTLLPIHEKQVQNFTPPVGFIVHPQTHIDVNYHNVSPPTPQLDVDYELAEVEELVRTRVQDMVHSPLSPTTSSSNFGDCSSDDPEWTPELTESPQLAPALGKFRESRRQKPYARASNEDKKSRKKEQNKNAATRYRLKKKAEIEEILEEERNLAKKRGELDNQIIDLKREIKYLKGLMRDLFKAKGLMK</sequence>
<dbReference type="STRING" id="224129.A0A1W4XNT0"/>
<dbReference type="PANTHER" id="PTHR13044:SF14">
    <property type="entry name" value="CRYPTOCEPHAL, ISOFORM A"/>
    <property type="match status" value="1"/>
</dbReference>
<dbReference type="PROSITE" id="PS50217">
    <property type="entry name" value="BZIP"/>
    <property type="match status" value="1"/>
</dbReference>
<dbReference type="SUPFAM" id="SSF57959">
    <property type="entry name" value="Leucine zipper domain"/>
    <property type="match status" value="1"/>
</dbReference>
<keyword evidence="4" id="KW-0238">DNA-binding</keyword>
<dbReference type="RefSeq" id="XP_018334427.1">
    <property type="nucleotide sequence ID" value="XM_018478925.2"/>
</dbReference>
<dbReference type="GO" id="GO:0001228">
    <property type="term" value="F:DNA-binding transcription activator activity, RNA polymerase II-specific"/>
    <property type="evidence" value="ECO:0007669"/>
    <property type="project" value="TreeGrafter"/>
</dbReference>
<dbReference type="InterPro" id="IPR046347">
    <property type="entry name" value="bZIP_sf"/>
</dbReference>
<dbReference type="CDD" id="cd14692">
    <property type="entry name" value="bZIP_ATF4"/>
    <property type="match status" value="1"/>
</dbReference>
<proteinExistence type="inferred from homology"/>
<organism evidence="10 11">
    <name type="scientific">Agrilus planipennis</name>
    <name type="common">Emerald ash borer</name>
    <name type="synonym">Agrilus marcopoli</name>
    <dbReference type="NCBI Taxonomy" id="224129"/>
    <lineage>
        <taxon>Eukaryota</taxon>
        <taxon>Metazoa</taxon>
        <taxon>Ecdysozoa</taxon>
        <taxon>Arthropoda</taxon>
        <taxon>Hexapoda</taxon>
        <taxon>Insecta</taxon>
        <taxon>Pterygota</taxon>
        <taxon>Neoptera</taxon>
        <taxon>Endopterygota</taxon>
        <taxon>Coleoptera</taxon>
        <taxon>Polyphaga</taxon>
        <taxon>Elateriformia</taxon>
        <taxon>Buprestoidea</taxon>
        <taxon>Buprestidae</taxon>
        <taxon>Agrilinae</taxon>
        <taxon>Agrilus</taxon>
    </lineage>
</organism>
<comment type="similarity">
    <text evidence="2">Belongs to the bZIP family.</text>
</comment>
<keyword evidence="10" id="KW-1185">Reference proteome</keyword>
<name>A0A1W4XNT0_AGRPL</name>
<dbReference type="GO" id="GO:0005634">
    <property type="term" value="C:nucleus"/>
    <property type="evidence" value="ECO:0007669"/>
    <property type="project" value="UniProtKB-SubCell"/>
</dbReference>
<dbReference type="GeneID" id="108743374"/>
<evidence type="ECO:0000256" key="3">
    <source>
        <dbReference type="ARBA" id="ARBA00023015"/>
    </source>
</evidence>
<evidence type="ECO:0000259" key="9">
    <source>
        <dbReference type="PROSITE" id="PS50217"/>
    </source>
</evidence>
<dbReference type="GO" id="GO:0000977">
    <property type="term" value="F:RNA polymerase II transcription regulatory region sequence-specific DNA binding"/>
    <property type="evidence" value="ECO:0007669"/>
    <property type="project" value="TreeGrafter"/>
</dbReference>
<dbReference type="OrthoDB" id="5847285at2759"/>
<dbReference type="PROSITE" id="PS00036">
    <property type="entry name" value="BZIP_BASIC"/>
    <property type="match status" value="1"/>
</dbReference>
<comment type="subcellular location">
    <subcellularLocation>
        <location evidence="1">Nucleus</location>
    </subcellularLocation>
</comment>
<evidence type="ECO:0000256" key="5">
    <source>
        <dbReference type="ARBA" id="ARBA00023163"/>
    </source>
</evidence>
<evidence type="ECO:0000256" key="6">
    <source>
        <dbReference type="ARBA" id="ARBA00023242"/>
    </source>
</evidence>
<evidence type="ECO:0000256" key="7">
    <source>
        <dbReference type="SAM" id="Coils"/>
    </source>
</evidence>
<keyword evidence="7" id="KW-0175">Coiled coil</keyword>
<evidence type="ECO:0000256" key="1">
    <source>
        <dbReference type="ARBA" id="ARBA00004123"/>
    </source>
</evidence>
<dbReference type="AlphaFoldDB" id="A0A1W4XNT0"/>
<keyword evidence="6" id="KW-0539">Nucleus</keyword>
<evidence type="ECO:0000256" key="2">
    <source>
        <dbReference type="ARBA" id="ARBA00007163"/>
    </source>
</evidence>
<gene>
    <name evidence="11" type="primary">LOC108743374</name>
</gene>
<protein>
    <submittedName>
        <fullName evidence="11">Activating transcription factor of chaperone isoform X1</fullName>
    </submittedName>
</protein>
<dbReference type="Pfam" id="PF00170">
    <property type="entry name" value="bZIP_1"/>
    <property type="match status" value="1"/>
</dbReference>
<feature type="coiled-coil region" evidence="7">
    <location>
        <begin position="44"/>
        <end position="78"/>
    </location>
</feature>
<dbReference type="FunCoup" id="A0A1W4XNT0">
    <property type="interactions" value="396"/>
</dbReference>
<feature type="compositionally biased region" description="Polar residues" evidence="8">
    <location>
        <begin position="237"/>
        <end position="248"/>
    </location>
</feature>
<dbReference type="SMART" id="SM00338">
    <property type="entry name" value="BRLZ"/>
    <property type="match status" value="1"/>
</dbReference>
<reference evidence="11" key="1">
    <citation type="submission" date="2025-08" db="UniProtKB">
        <authorList>
            <consortium name="RefSeq"/>
        </authorList>
    </citation>
    <scope>IDENTIFICATION</scope>
    <source>
        <tissue evidence="11">Entire body</tissue>
    </source>
</reference>
<dbReference type="InterPro" id="IPR004827">
    <property type="entry name" value="bZIP"/>
</dbReference>
<dbReference type="Gene3D" id="1.20.5.170">
    <property type="match status" value="1"/>
</dbReference>
<dbReference type="Proteomes" id="UP000192223">
    <property type="component" value="Unplaced"/>
</dbReference>
<dbReference type="InParanoid" id="A0A1W4XNT0"/>
<evidence type="ECO:0000256" key="8">
    <source>
        <dbReference type="SAM" id="MobiDB-lite"/>
    </source>
</evidence>
<evidence type="ECO:0000313" key="10">
    <source>
        <dbReference type="Proteomes" id="UP000192223"/>
    </source>
</evidence>
<dbReference type="CTD" id="47767"/>
<accession>A0A1W4XNT0</accession>
<feature type="domain" description="BZIP" evidence="9">
    <location>
        <begin position="288"/>
        <end position="351"/>
    </location>
</feature>
<dbReference type="KEGG" id="apln:108743374"/>
<evidence type="ECO:0000313" key="11">
    <source>
        <dbReference type="RefSeq" id="XP_018334427.1"/>
    </source>
</evidence>
<keyword evidence="3" id="KW-0805">Transcription regulation</keyword>
<dbReference type="PANTHER" id="PTHR13044">
    <property type="entry name" value="ACTIVATING TRANSCRIPTION FACTOR ATF 4/5"/>
    <property type="match status" value="1"/>
</dbReference>
<feature type="coiled-coil region" evidence="7">
    <location>
        <begin position="309"/>
        <end position="340"/>
    </location>
</feature>
<keyword evidence="5" id="KW-0804">Transcription</keyword>